<evidence type="ECO:0000259" key="8">
    <source>
        <dbReference type="PROSITE" id="PS50885"/>
    </source>
</evidence>
<dbReference type="InterPro" id="IPR051310">
    <property type="entry name" value="MCP_chemotaxis"/>
</dbReference>
<dbReference type="SMART" id="SM00304">
    <property type="entry name" value="HAMP"/>
    <property type="match status" value="3"/>
</dbReference>
<dbReference type="PROSITE" id="PS50111">
    <property type="entry name" value="CHEMOTAXIS_TRANSDUC_2"/>
    <property type="match status" value="1"/>
</dbReference>
<evidence type="ECO:0000259" key="7">
    <source>
        <dbReference type="PROSITE" id="PS50111"/>
    </source>
</evidence>
<evidence type="ECO:0000313" key="10">
    <source>
        <dbReference type="Proteomes" id="UP000051326"/>
    </source>
</evidence>
<dbReference type="STRING" id="1396826.PHA8399_00448"/>
<gene>
    <name evidence="9" type="primary">tsr_1</name>
    <name evidence="9" type="ORF">PHA8399_00448</name>
</gene>
<organism evidence="9 10">
    <name type="scientific">Leisingera aquaemixtae</name>
    <dbReference type="NCBI Taxonomy" id="1396826"/>
    <lineage>
        <taxon>Bacteria</taxon>
        <taxon>Pseudomonadati</taxon>
        <taxon>Pseudomonadota</taxon>
        <taxon>Alphaproteobacteria</taxon>
        <taxon>Rhodobacterales</taxon>
        <taxon>Roseobacteraceae</taxon>
        <taxon>Leisingera</taxon>
    </lineage>
</organism>
<dbReference type="SUPFAM" id="SSF58104">
    <property type="entry name" value="Methyl-accepting chemotaxis protein (MCP) signaling domain"/>
    <property type="match status" value="1"/>
</dbReference>
<evidence type="ECO:0000313" key="9">
    <source>
        <dbReference type="EMBL" id="CUH98334.1"/>
    </source>
</evidence>
<feature type="region of interest" description="Disordered" evidence="5">
    <location>
        <begin position="565"/>
        <end position="586"/>
    </location>
</feature>
<dbReference type="Proteomes" id="UP000051326">
    <property type="component" value="Unassembled WGS sequence"/>
</dbReference>
<evidence type="ECO:0000256" key="6">
    <source>
        <dbReference type="SAM" id="Phobius"/>
    </source>
</evidence>
<dbReference type="PROSITE" id="PS50885">
    <property type="entry name" value="HAMP"/>
    <property type="match status" value="2"/>
</dbReference>
<protein>
    <submittedName>
        <fullName evidence="9">Serine chemoreceptor protein</fullName>
    </submittedName>
</protein>
<keyword evidence="6" id="KW-0472">Membrane</keyword>
<name>A0A0P1H6B9_9RHOB</name>
<dbReference type="Pfam" id="PF00672">
    <property type="entry name" value="HAMP"/>
    <property type="match status" value="1"/>
</dbReference>
<dbReference type="InterPro" id="IPR003660">
    <property type="entry name" value="HAMP_dom"/>
</dbReference>
<sequence length="586" mass="62402">MRRLKKQIFAMSIKKRLLLPIIACIFLSNAAYTVFWASKHSSALLEAFESEVNLAQTFMAPPVAAAVWDFNSDAALGAVQGVTEMQDALFAQVLVDGEAFAEIFVDESQRENWTAAVPELLAAADGTTSLQAGALAYVTFPVLHPEGGQVAQMVLGFNNGRVQATIQQLYLQSAVISLAVCLIVGLIVFFSAASVTKPLHRIINRITALREGDTVSPVPEEGRSDELGHLAGAVGQFIEAMRANAELEERSRRAAEEQAGVVQELAAGLNNLAKGLLSHRITREMSGEYTTLRADFNQTAESLDGLIGRVLHTISEIEEQTNRMAQGSDDLSRRTETQAATLEQTAAALDQITTNVRDATEQTGSVEHTVSDTRAEALRCGEIVQRAVEAMREIDASAAKISEINGVIEGISFQTNLLALNAGVEAARAGEAGRGFAVVASEVRALAQASSNSASEIKGLIDASSEKVKVGVGLVDEAGQAITLIIDKIQRVSELAVQIAVSSRDQAATISEINSGVTELDRVTQENASMVERSSEQGQMLKQAAAELAELVASFKPSQETSAVSLQSAATGAWEPQALSERRLAG</sequence>
<dbReference type="InterPro" id="IPR004090">
    <property type="entry name" value="Chemotax_Me-accpt_rcpt"/>
</dbReference>
<feature type="transmembrane region" description="Helical" evidence="6">
    <location>
        <begin position="169"/>
        <end position="195"/>
    </location>
</feature>
<proteinExistence type="inferred from homology"/>
<dbReference type="FunFam" id="1.10.287.950:FF:000001">
    <property type="entry name" value="Methyl-accepting chemotaxis sensory transducer"/>
    <property type="match status" value="1"/>
</dbReference>
<keyword evidence="6" id="KW-1133">Transmembrane helix</keyword>
<feature type="domain" description="HAMP" evidence="8">
    <location>
        <begin position="256"/>
        <end position="308"/>
    </location>
</feature>
<dbReference type="CDD" id="cd06225">
    <property type="entry name" value="HAMP"/>
    <property type="match status" value="1"/>
</dbReference>
<evidence type="ECO:0000256" key="2">
    <source>
        <dbReference type="ARBA" id="ARBA00022500"/>
    </source>
</evidence>
<dbReference type="PANTHER" id="PTHR43531:SF11">
    <property type="entry name" value="METHYL-ACCEPTING CHEMOTAXIS PROTEIN 3"/>
    <property type="match status" value="1"/>
</dbReference>
<accession>A0A0P1H6B9</accession>
<dbReference type="AlphaFoldDB" id="A0A0P1H6B9"/>
<dbReference type="EMBL" id="CYSR01000005">
    <property type="protein sequence ID" value="CUH98334.1"/>
    <property type="molecule type" value="Genomic_DNA"/>
</dbReference>
<comment type="similarity">
    <text evidence="3">Belongs to the methyl-accepting chemotaxis (MCP) protein family.</text>
</comment>
<dbReference type="GO" id="GO:0004888">
    <property type="term" value="F:transmembrane signaling receptor activity"/>
    <property type="evidence" value="ECO:0007669"/>
    <property type="project" value="InterPro"/>
</dbReference>
<dbReference type="PANTHER" id="PTHR43531">
    <property type="entry name" value="PROTEIN ICFG"/>
    <property type="match status" value="1"/>
</dbReference>
<keyword evidence="6" id="KW-0812">Transmembrane</keyword>
<dbReference type="GO" id="GO:0007165">
    <property type="term" value="P:signal transduction"/>
    <property type="evidence" value="ECO:0007669"/>
    <property type="project" value="UniProtKB-KW"/>
</dbReference>
<evidence type="ECO:0000256" key="3">
    <source>
        <dbReference type="ARBA" id="ARBA00029447"/>
    </source>
</evidence>
<keyword evidence="9" id="KW-0675">Receptor</keyword>
<dbReference type="Gene3D" id="1.10.287.950">
    <property type="entry name" value="Methyl-accepting chemotaxis protein"/>
    <property type="match status" value="1"/>
</dbReference>
<keyword evidence="2" id="KW-0145">Chemotaxis</keyword>
<keyword evidence="4" id="KW-0807">Transducer</keyword>
<feature type="domain" description="HAMP" evidence="8">
    <location>
        <begin position="193"/>
        <end position="246"/>
    </location>
</feature>
<dbReference type="Gene3D" id="6.10.340.10">
    <property type="match status" value="1"/>
</dbReference>
<evidence type="ECO:0000256" key="1">
    <source>
        <dbReference type="ARBA" id="ARBA00004370"/>
    </source>
</evidence>
<dbReference type="Pfam" id="PF00015">
    <property type="entry name" value="MCPsignal"/>
    <property type="match status" value="1"/>
</dbReference>
<dbReference type="SMART" id="SM00283">
    <property type="entry name" value="MA"/>
    <property type="match status" value="1"/>
</dbReference>
<dbReference type="GO" id="GO:0006935">
    <property type="term" value="P:chemotaxis"/>
    <property type="evidence" value="ECO:0007669"/>
    <property type="project" value="UniProtKB-KW"/>
</dbReference>
<evidence type="ECO:0000256" key="5">
    <source>
        <dbReference type="SAM" id="MobiDB-lite"/>
    </source>
</evidence>
<comment type="subcellular location">
    <subcellularLocation>
        <location evidence="1">Membrane</location>
    </subcellularLocation>
</comment>
<feature type="domain" description="Methyl-accepting transducer" evidence="7">
    <location>
        <begin position="313"/>
        <end position="542"/>
    </location>
</feature>
<dbReference type="GO" id="GO:0016020">
    <property type="term" value="C:membrane"/>
    <property type="evidence" value="ECO:0007669"/>
    <property type="project" value="UniProtKB-SubCell"/>
</dbReference>
<dbReference type="CDD" id="cd11386">
    <property type="entry name" value="MCP_signal"/>
    <property type="match status" value="1"/>
</dbReference>
<reference evidence="9 10" key="1">
    <citation type="submission" date="2015-09" db="EMBL/GenBank/DDBJ databases">
        <authorList>
            <consortium name="Swine Surveillance"/>
        </authorList>
    </citation>
    <scope>NUCLEOTIDE SEQUENCE [LARGE SCALE GENOMIC DNA]</scope>
    <source>
        <strain evidence="9 10">CECT 8399</strain>
    </source>
</reference>
<dbReference type="InterPro" id="IPR004089">
    <property type="entry name" value="MCPsignal_dom"/>
</dbReference>
<dbReference type="PRINTS" id="PR00260">
    <property type="entry name" value="CHEMTRNSDUCR"/>
</dbReference>
<evidence type="ECO:0000256" key="4">
    <source>
        <dbReference type="PROSITE-ProRule" id="PRU00284"/>
    </source>
</evidence>
<dbReference type="SUPFAM" id="SSF158472">
    <property type="entry name" value="HAMP domain-like"/>
    <property type="match status" value="1"/>
</dbReference>